<dbReference type="Proteomes" id="UP000019028">
    <property type="component" value="Chromosome"/>
</dbReference>
<evidence type="ECO:0000313" key="25">
    <source>
        <dbReference type="Proteomes" id="UP000019028"/>
    </source>
</evidence>
<proteinExistence type="inferred from homology"/>
<feature type="domain" description="PEP-utilising enzyme C-terminal" evidence="22">
    <location>
        <begin position="256"/>
        <end position="537"/>
    </location>
</feature>
<evidence type="ECO:0000256" key="9">
    <source>
        <dbReference type="ARBA" id="ARBA00022490"/>
    </source>
</evidence>
<dbReference type="Pfam" id="PF02896">
    <property type="entry name" value="PEP-utilizers_C"/>
    <property type="match status" value="1"/>
</dbReference>
<dbReference type="Gene3D" id="3.50.30.10">
    <property type="entry name" value="Phosphohistidine domain"/>
    <property type="match status" value="1"/>
</dbReference>
<comment type="function">
    <text evidence="3 17">General (non sugar-specific) component of the phosphoenolpyruvate-dependent sugar phosphotransferase system (sugar PTS). This major carbohydrate active-transport system catalyzes the phosphorylation of incoming sugar substrates concomitantly with their translocation across the cell membrane. Enzyme I transfers the phosphoryl group from phosphoenolpyruvate (PEP) to the phosphoryl carrier protein (HPr).</text>
</comment>
<accession>W0HMW7</accession>
<evidence type="ECO:0000259" key="22">
    <source>
        <dbReference type="Pfam" id="PF02896"/>
    </source>
</evidence>
<evidence type="ECO:0000256" key="11">
    <source>
        <dbReference type="ARBA" id="ARBA00022679"/>
    </source>
</evidence>
<dbReference type="PANTHER" id="PTHR46244">
    <property type="entry name" value="PHOSPHOENOLPYRUVATE-PROTEIN PHOSPHOTRANSFERASE"/>
    <property type="match status" value="1"/>
</dbReference>
<dbReference type="PRINTS" id="PR01736">
    <property type="entry name" value="PHPHTRNFRASE"/>
</dbReference>
<feature type="binding site" evidence="19">
    <location>
        <position position="329"/>
    </location>
    <ligand>
        <name>phosphoenolpyruvate</name>
        <dbReference type="ChEBI" id="CHEBI:58702"/>
    </ligand>
</feature>
<dbReference type="InterPro" id="IPR008279">
    <property type="entry name" value="PEP-util_enz_mobile_dom"/>
</dbReference>
<feature type="active site" description="Tele-phosphohistidine intermediate" evidence="18">
    <location>
        <position position="188"/>
    </location>
</feature>
<dbReference type="Pfam" id="PF00391">
    <property type="entry name" value="PEP-utilizers"/>
    <property type="match status" value="1"/>
</dbReference>
<dbReference type="Pfam" id="PF05524">
    <property type="entry name" value="PEP-utilisers_N"/>
    <property type="match status" value="1"/>
</dbReference>
<evidence type="ECO:0000259" key="23">
    <source>
        <dbReference type="Pfam" id="PF05524"/>
    </source>
</evidence>
<comment type="similarity">
    <text evidence="5 17">Belongs to the PEP-utilizing enzyme family.</text>
</comment>
<dbReference type="GO" id="GO:0005737">
    <property type="term" value="C:cytoplasm"/>
    <property type="evidence" value="ECO:0007669"/>
    <property type="project" value="UniProtKB-SubCell"/>
</dbReference>
<evidence type="ECO:0000256" key="3">
    <source>
        <dbReference type="ARBA" id="ARBA00002728"/>
    </source>
</evidence>
<keyword evidence="9 17" id="KW-0963">Cytoplasm</keyword>
<evidence type="ECO:0000256" key="6">
    <source>
        <dbReference type="ARBA" id="ARBA00012232"/>
    </source>
</evidence>
<dbReference type="SUPFAM" id="SSF52009">
    <property type="entry name" value="Phosphohistidine domain"/>
    <property type="match status" value="1"/>
</dbReference>
<keyword evidence="15 17" id="KW-0460">Magnesium</keyword>
<feature type="domain" description="PEP-utilising enzyme mobile" evidence="21">
    <location>
        <begin position="153"/>
        <end position="224"/>
    </location>
</feature>
<dbReference type="HOGENOM" id="CLU_007308_7_0_6"/>
<dbReference type="PANTHER" id="PTHR46244:SF3">
    <property type="entry name" value="PHOSPHOENOLPYRUVATE-PROTEIN PHOSPHOTRANSFERASE"/>
    <property type="match status" value="1"/>
</dbReference>
<name>W0HMW7_9GAMM</name>
<dbReference type="InterPro" id="IPR006318">
    <property type="entry name" value="PTS_EI-like"/>
</dbReference>
<dbReference type="GO" id="GO:0046872">
    <property type="term" value="F:metal ion binding"/>
    <property type="evidence" value="ECO:0007669"/>
    <property type="project" value="UniProtKB-KW"/>
</dbReference>
<keyword evidence="24" id="KW-0670">Pyruvate</keyword>
<dbReference type="InterPro" id="IPR036637">
    <property type="entry name" value="Phosphohistidine_dom_sf"/>
</dbReference>
<evidence type="ECO:0000256" key="13">
    <source>
        <dbReference type="ARBA" id="ARBA00022723"/>
    </source>
</evidence>
<evidence type="ECO:0000256" key="17">
    <source>
        <dbReference type="PIRNR" id="PIRNR000732"/>
    </source>
</evidence>
<keyword evidence="25" id="KW-1185">Reference proteome</keyword>
<feature type="binding site" evidence="19">
    <location>
        <position position="462"/>
    </location>
    <ligand>
        <name>phosphoenolpyruvate</name>
        <dbReference type="ChEBI" id="CHEBI:58702"/>
    </ligand>
</feature>
<dbReference type="InterPro" id="IPR000121">
    <property type="entry name" value="PEP_util_C"/>
</dbReference>
<dbReference type="InterPro" id="IPR015813">
    <property type="entry name" value="Pyrv/PenolPyrv_kinase-like_dom"/>
</dbReference>
<evidence type="ECO:0000256" key="14">
    <source>
        <dbReference type="ARBA" id="ARBA00022777"/>
    </source>
</evidence>
<dbReference type="SUPFAM" id="SSF51621">
    <property type="entry name" value="Phosphoenolpyruvate/pyruvate domain"/>
    <property type="match status" value="1"/>
</dbReference>
<evidence type="ECO:0000256" key="19">
    <source>
        <dbReference type="PIRSR" id="PIRSR000732-2"/>
    </source>
</evidence>
<evidence type="ECO:0000256" key="15">
    <source>
        <dbReference type="ARBA" id="ARBA00022842"/>
    </source>
</evidence>
<dbReference type="InterPro" id="IPR024692">
    <property type="entry name" value="PTS_EI"/>
</dbReference>
<evidence type="ECO:0000256" key="10">
    <source>
        <dbReference type="ARBA" id="ARBA00022597"/>
    </source>
</evidence>
<dbReference type="EC" id="2.7.3.9" evidence="6 17"/>
<evidence type="ECO:0000259" key="21">
    <source>
        <dbReference type="Pfam" id="PF00391"/>
    </source>
</evidence>
<dbReference type="Gene3D" id="3.20.20.60">
    <property type="entry name" value="Phosphoenolpyruvate-binding domains"/>
    <property type="match status" value="1"/>
</dbReference>
<keyword evidence="14 17" id="KW-0418">Kinase</keyword>
<comment type="subcellular location">
    <subcellularLocation>
        <location evidence="4 17">Cytoplasm</location>
    </subcellularLocation>
</comment>
<dbReference type="RefSeq" id="WP_025420325.1">
    <property type="nucleotide sequence ID" value="NZ_CP006569.1"/>
</dbReference>
<evidence type="ECO:0000313" key="24">
    <source>
        <dbReference type="EMBL" id="AHF75169.1"/>
    </source>
</evidence>
<dbReference type="KEGG" id="sod:Sant_0052"/>
<evidence type="ECO:0000256" key="12">
    <source>
        <dbReference type="ARBA" id="ARBA00022683"/>
    </source>
</evidence>
<evidence type="ECO:0000256" key="7">
    <source>
        <dbReference type="ARBA" id="ARBA00016544"/>
    </source>
</evidence>
<comment type="cofactor">
    <cofactor evidence="2 17 20">
        <name>Mg(2+)</name>
        <dbReference type="ChEBI" id="CHEBI:18420"/>
    </cofactor>
</comment>
<feature type="binding site" evidence="20">
    <location>
        <position position="428"/>
    </location>
    <ligand>
        <name>Mg(2+)</name>
        <dbReference type="ChEBI" id="CHEBI:18420"/>
    </ligand>
</feature>
<dbReference type="InterPro" id="IPR008731">
    <property type="entry name" value="PTS_EIN"/>
</dbReference>
<dbReference type="AlphaFoldDB" id="W0HMW7"/>
<comment type="catalytic activity">
    <reaction evidence="1 17">
        <text>L-histidyl-[protein] + phosphoenolpyruvate = N(pros)-phospho-L-histidyl-[protein] + pyruvate</text>
        <dbReference type="Rhea" id="RHEA:23880"/>
        <dbReference type="Rhea" id="RHEA-COMP:9745"/>
        <dbReference type="Rhea" id="RHEA-COMP:9746"/>
        <dbReference type="ChEBI" id="CHEBI:15361"/>
        <dbReference type="ChEBI" id="CHEBI:29979"/>
        <dbReference type="ChEBI" id="CHEBI:58702"/>
        <dbReference type="ChEBI" id="CHEBI:64837"/>
        <dbReference type="EC" id="2.7.3.9"/>
    </reaction>
</comment>
<dbReference type="InterPro" id="IPR040442">
    <property type="entry name" value="Pyrv_kinase-like_dom_sf"/>
</dbReference>
<dbReference type="SUPFAM" id="SSF47831">
    <property type="entry name" value="Enzyme I of the PEP:sugar phosphotransferase system HPr-binding (sub)domain"/>
    <property type="match status" value="1"/>
</dbReference>
<evidence type="ECO:0000256" key="5">
    <source>
        <dbReference type="ARBA" id="ARBA00007837"/>
    </source>
</evidence>
<dbReference type="InterPro" id="IPR050499">
    <property type="entry name" value="PEP-utilizing_PTS_enzyme"/>
</dbReference>
<evidence type="ECO:0000256" key="8">
    <source>
        <dbReference type="ARBA" id="ARBA00022448"/>
    </source>
</evidence>
<dbReference type="EMBL" id="CP006569">
    <property type="protein sequence ID" value="AHF75169.1"/>
    <property type="molecule type" value="Genomic_DNA"/>
</dbReference>
<reference evidence="24 25" key="1">
    <citation type="journal article" date="2014" name="Genome Biol. Evol.">
        <title>Genome degeneration and adaptation in a nascent stage of symbiosis.</title>
        <authorList>
            <person name="Oakeson K.F."/>
            <person name="Gil R."/>
            <person name="Clayton A.L."/>
            <person name="Dunn D.M."/>
            <person name="von Niederhausern A.C."/>
            <person name="Hamil C."/>
            <person name="Aoyagi A."/>
            <person name="Duval B."/>
            <person name="Baca A."/>
            <person name="Silva F.J."/>
            <person name="Vallier A."/>
            <person name="Jackson D.G."/>
            <person name="Latorre A."/>
            <person name="Weiss R.B."/>
            <person name="Heddi A."/>
            <person name="Moya A."/>
            <person name="Dale C."/>
        </authorList>
    </citation>
    <scope>NUCLEOTIDE SEQUENCE [LARGE SCALE GENOMIC DNA]</scope>
    <source>
        <strain evidence="24 25">HS1</strain>
    </source>
</reference>
<dbReference type="PIRSF" id="PIRSF000732">
    <property type="entry name" value="PTS_enzyme_I"/>
    <property type="match status" value="1"/>
</dbReference>
<feature type="binding site" evidence="19">
    <location>
        <begin position="451"/>
        <end position="452"/>
    </location>
    <ligand>
        <name>phosphoenolpyruvate</name>
        <dbReference type="ChEBI" id="CHEBI:58702"/>
    </ligand>
</feature>
<protein>
    <recommendedName>
        <fullName evidence="7 17">Phosphoenolpyruvate-protein phosphotransferase</fullName>
        <ecNumber evidence="6 17">2.7.3.9</ecNumber>
    </recommendedName>
    <alternativeName>
        <fullName evidence="16 17">Phosphotransferase system, enzyme I</fullName>
    </alternativeName>
</protein>
<dbReference type="Gene3D" id="1.10.274.10">
    <property type="entry name" value="PtsI, HPr-binding domain"/>
    <property type="match status" value="1"/>
</dbReference>
<dbReference type="GO" id="GO:0008965">
    <property type="term" value="F:phosphoenolpyruvate-protein phosphotransferase activity"/>
    <property type="evidence" value="ECO:0007669"/>
    <property type="project" value="UniProtKB-EC"/>
</dbReference>
<keyword evidence="11 17" id="KW-0808">Transferase</keyword>
<feature type="active site" description="Proton donor" evidence="18">
    <location>
        <position position="499"/>
    </location>
</feature>
<feature type="binding site" evidence="20">
    <location>
        <position position="452"/>
    </location>
    <ligand>
        <name>Mg(2+)</name>
        <dbReference type="ChEBI" id="CHEBI:18420"/>
    </ligand>
</feature>
<feature type="binding site" evidence="19">
    <location>
        <position position="293"/>
    </location>
    <ligand>
        <name>phosphoenolpyruvate</name>
        <dbReference type="ChEBI" id="CHEBI:58702"/>
    </ligand>
</feature>
<organism evidence="24 25">
    <name type="scientific">Sodalis praecaptivus</name>
    <dbReference type="NCBI Taxonomy" id="1239307"/>
    <lineage>
        <taxon>Bacteria</taxon>
        <taxon>Pseudomonadati</taxon>
        <taxon>Pseudomonadota</taxon>
        <taxon>Gammaproteobacteria</taxon>
        <taxon>Enterobacterales</taxon>
        <taxon>Bruguierivoracaceae</taxon>
        <taxon>Sodalis</taxon>
    </lineage>
</organism>
<evidence type="ECO:0000256" key="16">
    <source>
        <dbReference type="ARBA" id="ARBA00033235"/>
    </source>
</evidence>
<keyword evidence="8 17" id="KW-0813">Transport</keyword>
<keyword evidence="10 17" id="KW-0762">Sugar transport</keyword>
<evidence type="ECO:0000256" key="4">
    <source>
        <dbReference type="ARBA" id="ARBA00004496"/>
    </source>
</evidence>
<dbReference type="OrthoDB" id="9765468at2"/>
<keyword evidence="12 17" id="KW-0598">Phosphotransferase system</keyword>
<dbReference type="NCBIfam" id="TIGR01417">
    <property type="entry name" value="PTS_I_fam"/>
    <property type="match status" value="1"/>
</dbReference>
<dbReference type="GO" id="GO:0016301">
    <property type="term" value="F:kinase activity"/>
    <property type="evidence" value="ECO:0007669"/>
    <property type="project" value="UniProtKB-KW"/>
</dbReference>
<evidence type="ECO:0000256" key="20">
    <source>
        <dbReference type="PIRSR" id="PIRSR000732-3"/>
    </source>
</evidence>
<feature type="domain" description="Phosphotransferase system enzyme I N-terminal" evidence="23">
    <location>
        <begin position="5"/>
        <end position="125"/>
    </location>
</feature>
<keyword evidence="13 17" id="KW-0479">Metal-binding</keyword>
<dbReference type="InterPro" id="IPR036618">
    <property type="entry name" value="PtsI_HPr-bd_sf"/>
</dbReference>
<dbReference type="GO" id="GO:0009401">
    <property type="term" value="P:phosphoenolpyruvate-dependent sugar phosphotransferase system"/>
    <property type="evidence" value="ECO:0007669"/>
    <property type="project" value="UniProtKB-KW"/>
</dbReference>
<evidence type="ECO:0000256" key="2">
    <source>
        <dbReference type="ARBA" id="ARBA00001946"/>
    </source>
</evidence>
<evidence type="ECO:0000256" key="18">
    <source>
        <dbReference type="PIRSR" id="PIRSR000732-1"/>
    </source>
</evidence>
<dbReference type="PATRIC" id="fig|1239307.3.peg.56"/>
<gene>
    <name evidence="24" type="ORF">Sant_0052</name>
</gene>
<evidence type="ECO:0000256" key="1">
    <source>
        <dbReference type="ARBA" id="ARBA00000683"/>
    </source>
</evidence>
<sequence length="572" mass="63098">MDSIQGIGAAAGITIGKIQVIRQATLILNAAEHSEPEHEWQRMLAAQQQSLQTMSGYHEQAQQRYSPEMAKIYKAYRLMLQDEVYLDNIKQHIDAGQRAERAVILETERLCCSLSKHTSAYLAQRAEDIRAVQHRLLAALSSADNNVSHAPQDARIIIAEELTPADTLVYTPEQLKGFVTRGGGVTSHSVILAKELGIPAIVGAEMDLASLADGQLAIVDADRGRLYIDPDDECLARYRQLIEAAQEQEAKIKRFVMTSAHEPGQVSVCANITALSEAKKALEQGAEGIGLVRTEFLYMNRDTFPTEEEQFTFYQTLALMMPQQDIVIRTLDIGGDKQAAYIGIAAEENPFLGHRAIRYCLENLSVLSCQLRAILRASAFGKLKILIPMVTTLEELLATQAQLEHEKAALRQGGIAFDDNIALGIMIETPAAAIMADVFAAHCHFFSIGSNDLTQYITASDRNNSKTQHLYCAHNPAVLRMITHVITSARKNGIPVHVCGEIASDEKMIPYLIAAGVNELSVTPLVIPKVKYLVAKSAMKSDALWLENIMSIREIANLERELIKRSEEVMAL</sequence>